<dbReference type="Proteomes" id="UP000288291">
    <property type="component" value="Unassembled WGS sequence"/>
</dbReference>
<evidence type="ECO:0000313" key="2">
    <source>
        <dbReference type="Proteomes" id="UP000288291"/>
    </source>
</evidence>
<keyword evidence="2" id="KW-1185">Reference proteome</keyword>
<dbReference type="AlphaFoldDB" id="A0A437SUS7"/>
<proteinExistence type="predicted"/>
<dbReference type="RefSeq" id="WP_103662707.1">
    <property type="nucleotide sequence ID" value="NZ_ML136883.1"/>
</dbReference>
<organism evidence="1 2">
    <name type="scientific">Lactobacillus xujianguonis</name>
    <dbReference type="NCBI Taxonomy" id="2495899"/>
    <lineage>
        <taxon>Bacteria</taxon>
        <taxon>Bacillati</taxon>
        <taxon>Bacillota</taxon>
        <taxon>Bacilli</taxon>
        <taxon>Lactobacillales</taxon>
        <taxon>Lactobacillaceae</taxon>
        <taxon>Lactobacillus</taxon>
    </lineage>
</organism>
<sequence>MKSNSEIRWRDQDLEEYETDKLYFIWNILKQPFPPQYRQMVGELQWRKETKQKQTNLARIEAIIAKRPDRGAVREEWKQLHPNQAEVKKDGKTIIELAKLFPKMADQLGAFIELKRIVIKYFGKNGEPYYDLQDFTDIAPENYVKNGFRTQGITRKQFLRLYPQVDPSELNDVLKQIELEEEDGLELIPYYQAVALKALFTREN</sequence>
<dbReference type="EMBL" id="RXIA01000015">
    <property type="protein sequence ID" value="RVU70664.1"/>
    <property type="molecule type" value="Genomic_DNA"/>
</dbReference>
<reference evidence="1 2" key="1">
    <citation type="submission" date="2018-12" db="EMBL/GenBank/DDBJ databases">
        <authorList>
            <person name="Meng J."/>
        </authorList>
    </citation>
    <scope>NUCLEOTIDE SEQUENCE [LARGE SCALE GENOMIC DNA]</scope>
    <source>
        <strain evidence="1 2">HT111-2</strain>
    </source>
</reference>
<protein>
    <submittedName>
        <fullName evidence="1">Temperature-sensitive replication protein</fullName>
    </submittedName>
</protein>
<evidence type="ECO:0000313" key="1">
    <source>
        <dbReference type="EMBL" id="RVU70664.1"/>
    </source>
</evidence>
<name>A0A437SUS7_9LACO</name>
<gene>
    <name evidence="1" type="ORF">EJK17_06610</name>
</gene>
<accession>A0A437SUS7</accession>
<comment type="caution">
    <text evidence="1">The sequence shown here is derived from an EMBL/GenBank/DDBJ whole genome shotgun (WGS) entry which is preliminary data.</text>
</comment>